<gene>
    <name evidence="1" type="ORF">UFOVP681_17</name>
</gene>
<organism evidence="1">
    <name type="scientific">uncultured Caudovirales phage</name>
    <dbReference type="NCBI Taxonomy" id="2100421"/>
    <lineage>
        <taxon>Viruses</taxon>
        <taxon>Duplodnaviria</taxon>
        <taxon>Heunggongvirae</taxon>
        <taxon>Uroviricota</taxon>
        <taxon>Caudoviricetes</taxon>
        <taxon>Peduoviridae</taxon>
        <taxon>Maltschvirus</taxon>
        <taxon>Maltschvirus maltsch</taxon>
    </lineage>
</organism>
<dbReference type="EMBL" id="LR796657">
    <property type="protein sequence ID" value="CAB4157355.1"/>
    <property type="molecule type" value="Genomic_DNA"/>
</dbReference>
<reference evidence="1" key="1">
    <citation type="submission" date="2020-04" db="EMBL/GenBank/DDBJ databases">
        <authorList>
            <person name="Chiriac C."/>
            <person name="Salcher M."/>
            <person name="Ghai R."/>
            <person name="Kavagutti S V."/>
        </authorList>
    </citation>
    <scope>NUCLEOTIDE SEQUENCE</scope>
</reference>
<accession>A0A6J5NJF2</accession>
<evidence type="ECO:0008006" key="2">
    <source>
        <dbReference type="Google" id="ProtNLM"/>
    </source>
</evidence>
<dbReference type="NCBIfam" id="TIGR02215">
    <property type="entry name" value="phage_chp_gp8"/>
    <property type="match status" value="1"/>
</dbReference>
<proteinExistence type="predicted"/>
<protein>
    <recommendedName>
        <fullName evidence="2">Gp6 domain containing protein</fullName>
    </recommendedName>
</protein>
<name>A0A6J5NJF2_9CAUD</name>
<sequence length="223" mass="24496">MSLREPIKLYAYRGHVVTVKPANEPMAASALRDHLRETTAGLPDAEANSLIADARQMIEDQLGVAFITQTWRLVLDTWPLGNGPWWEGTRQGALVDMQGIPRAIELPRWPLQSLSAVRVYDEYGTATTVTIASTFDIDTYQTPGRMALKFGATWPIALRDFNGIEIDYVVGYGTTGASVPTSLIRALKSVASYLYTHRGDDCSVDDAMASAGSILSQFKVKRV</sequence>
<dbReference type="InterPro" id="IPR011738">
    <property type="entry name" value="Phage_CHP"/>
</dbReference>
<evidence type="ECO:0000313" key="1">
    <source>
        <dbReference type="EMBL" id="CAB4157355.1"/>
    </source>
</evidence>